<name>A0A8J3FTM7_9PSEU</name>
<dbReference type="Proteomes" id="UP000637578">
    <property type="component" value="Unassembled WGS sequence"/>
</dbReference>
<organism evidence="2 3">
    <name type="scientific">Longimycelium tulufanense</name>
    <dbReference type="NCBI Taxonomy" id="907463"/>
    <lineage>
        <taxon>Bacteria</taxon>
        <taxon>Bacillati</taxon>
        <taxon>Actinomycetota</taxon>
        <taxon>Actinomycetes</taxon>
        <taxon>Pseudonocardiales</taxon>
        <taxon>Pseudonocardiaceae</taxon>
        <taxon>Longimycelium</taxon>
    </lineage>
</organism>
<feature type="region of interest" description="Disordered" evidence="1">
    <location>
        <begin position="1"/>
        <end position="31"/>
    </location>
</feature>
<keyword evidence="3" id="KW-1185">Reference proteome</keyword>
<dbReference type="InterPro" id="IPR047681">
    <property type="entry name" value="PPA1309-like"/>
</dbReference>
<reference evidence="2" key="2">
    <citation type="submission" date="2020-09" db="EMBL/GenBank/DDBJ databases">
        <authorList>
            <person name="Sun Q."/>
            <person name="Zhou Y."/>
        </authorList>
    </citation>
    <scope>NUCLEOTIDE SEQUENCE</scope>
    <source>
        <strain evidence="2">CGMCC 4.5737</strain>
    </source>
</reference>
<evidence type="ECO:0000313" key="3">
    <source>
        <dbReference type="Proteomes" id="UP000637578"/>
    </source>
</evidence>
<sequence>MSAMSPSAIPEELTTALPGAAREVEDYVSTSGWEQPPQLFALVPTKELLSREPGLADQVDPNAALTPVAQDPLPAGDLARSLAAIAWPNTVAGCALAQEILVLPPEAQEQLAEVGTDPDQLQKVAAEHPERKEARLVAAVLRDGTEACVLRVRGSGEEPDQVIEHTGLAPNLTEVLQNTLSTKS</sequence>
<protein>
    <submittedName>
        <fullName evidence="2">Uncharacterized protein</fullName>
    </submittedName>
</protein>
<evidence type="ECO:0000313" key="2">
    <source>
        <dbReference type="EMBL" id="GGM41986.1"/>
    </source>
</evidence>
<reference evidence="2" key="1">
    <citation type="journal article" date="2014" name="Int. J. Syst. Evol. Microbiol.">
        <title>Complete genome sequence of Corynebacterium casei LMG S-19264T (=DSM 44701T), isolated from a smear-ripened cheese.</title>
        <authorList>
            <consortium name="US DOE Joint Genome Institute (JGI-PGF)"/>
            <person name="Walter F."/>
            <person name="Albersmeier A."/>
            <person name="Kalinowski J."/>
            <person name="Ruckert C."/>
        </authorList>
    </citation>
    <scope>NUCLEOTIDE SEQUENCE</scope>
    <source>
        <strain evidence="2">CGMCC 4.5737</strain>
    </source>
</reference>
<gene>
    <name evidence="2" type="ORF">GCM10012275_11180</name>
</gene>
<dbReference type="NCBIfam" id="NF040618">
    <property type="entry name" value="PPA1309_fam"/>
    <property type="match status" value="1"/>
</dbReference>
<comment type="caution">
    <text evidence="2">The sequence shown here is derived from an EMBL/GenBank/DDBJ whole genome shotgun (WGS) entry which is preliminary data.</text>
</comment>
<dbReference type="EMBL" id="BMMK01000003">
    <property type="protein sequence ID" value="GGM41986.1"/>
    <property type="molecule type" value="Genomic_DNA"/>
</dbReference>
<accession>A0A8J3FTM7</accession>
<proteinExistence type="predicted"/>
<evidence type="ECO:0000256" key="1">
    <source>
        <dbReference type="SAM" id="MobiDB-lite"/>
    </source>
</evidence>
<dbReference type="AlphaFoldDB" id="A0A8J3FTM7"/>